<feature type="region of interest" description="Disordered" evidence="1">
    <location>
        <begin position="232"/>
        <end position="397"/>
    </location>
</feature>
<gene>
    <name evidence="3" type="ORF">L9F63_019728</name>
</gene>
<feature type="region of interest" description="Disordered" evidence="1">
    <location>
        <begin position="69"/>
        <end position="91"/>
    </location>
</feature>
<feature type="compositionally biased region" description="Basic residues" evidence="1">
    <location>
        <begin position="275"/>
        <end position="296"/>
    </location>
</feature>
<dbReference type="AlphaFoldDB" id="A0AAD8EDN4"/>
<reference evidence="3" key="1">
    <citation type="journal article" date="2023" name="IScience">
        <title>Live-bearing cockroach genome reveals convergent evolutionary mechanisms linked to viviparity in insects and beyond.</title>
        <authorList>
            <person name="Fouks B."/>
            <person name="Harrison M.C."/>
            <person name="Mikhailova A.A."/>
            <person name="Marchal E."/>
            <person name="English S."/>
            <person name="Carruthers M."/>
            <person name="Jennings E.C."/>
            <person name="Chiamaka E.L."/>
            <person name="Frigard R.A."/>
            <person name="Pippel M."/>
            <person name="Attardo G.M."/>
            <person name="Benoit J.B."/>
            <person name="Bornberg-Bauer E."/>
            <person name="Tobe S.S."/>
        </authorList>
    </citation>
    <scope>NUCLEOTIDE SEQUENCE</scope>
    <source>
        <strain evidence="3">Stay&amp;Tobe</strain>
    </source>
</reference>
<feature type="domain" description="CBF1-interacting co-repressor CIR N-terminal" evidence="2">
    <location>
        <begin position="13"/>
        <end position="49"/>
    </location>
</feature>
<feature type="compositionally biased region" description="Basic and acidic residues" evidence="1">
    <location>
        <begin position="309"/>
        <end position="318"/>
    </location>
</feature>
<dbReference type="GO" id="GO:0003714">
    <property type="term" value="F:transcription corepressor activity"/>
    <property type="evidence" value="ECO:0007669"/>
    <property type="project" value="InterPro"/>
</dbReference>
<evidence type="ECO:0000313" key="3">
    <source>
        <dbReference type="EMBL" id="KAJ9586690.1"/>
    </source>
</evidence>
<evidence type="ECO:0000313" key="4">
    <source>
        <dbReference type="Proteomes" id="UP001233999"/>
    </source>
</evidence>
<dbReference type="Proteomes" id="UP001233999">
    <property type="component" value="Unassembled WGS sequence"/>
</dbReference>
<dbReference type="GO" id="GO:0005634">
    <property type="term" value="C:nucleus"/>
    <property type="evidence" value="ECO:0007669"/>
    <property type="project" value="TreeGrafter"/>
</dbReference>
<comment type="caution">
    <text evidence="3">The sequence shown here is derived from an EMBL/GenBank/DDBJ whole genome shotgun (WGS) entry which is preliminary data.</text>
</comment>
<sequence length="397" mass="46862">MGKGFNNYMCKKFFHPASRDNLKRVWMAEQKAESYKKKQEELRVQYEKEQDLYTNKAILSKESKDKLSVNFMYEPPPGTKKEREREDDEPEYKFEWQRKFNAPREDYCKGDSEIRDQPFGIQVRNVRCIKCHKWGHINTDKECPMYNQASSSDQMAPSLDPLLLVQQMREDGLAMKKSALSLQQHMRFPCNQDLIASDDDDDDDDERSKKTEMEFLKSLSVKQKRRLLRKLEKLEKKGKSSKSNKKKQKKKKKSKRKSKSSDSSDDSSDSNEQRLHKKKSKKSKSKRKERHHKMVTVKKEPESSSEEETTNKSLEKVLGRSIDFAGPSAMIKKQKLCSSESSSDKEHKSKHKDSRYRDKGSVNGERMNGMKYKDNEKNDRKRSAEMDEDFYRKRQRQ</sequence>
<dbReference type="InterPro" id="IPR040014">
    <property type="entry name" value="CIR1"/>
</dbReference>
<dbReference type="EMBL" id="JASPKZ010006852">
    <property type="protein sequence ID" value="KAJ9586690.1"/>
    <property type="molecule type" value="Genomic_DNA"/>
</dbReference>
<proteinExistence type="predicted"/>
<dbReference type="Pfam" id="PF10197">
    <property type="entry name" value="Cir_N"/>
    <property type="match status" value="1"/>
</dbReference>
<dbReference type="InterPro" id="IPR019339">
    <property type="entry name" value="CIR_N_dom"/>
</dbReference>
<accession>A0AAD8EDN4</accession>
<feature type="compositionally biased region" description="Basic residues" evidence="1">
    <location>
        <begin position="239"/>
        <end position="258"/>
    </location>
</feature>
<evidence type="ECO:0000259" key="2">
    <source>
        <dbReference type="SMART" id="SM01083"/>
    </source>
</evidence>
<dbReference type="PANTHER" id="PTHR13151:SF2">
    <property type="entry name" value="COREPRESSOR INTERACTING WITH RBPJ 1"/>
    <property type="match status" value="1"/>
</dbReference>
<keyword evidence="4" id="KW-1185">Reference proteome</keyword>
<protein>
    <recommendedName>
        <fullName evidence="2">CBF1-interacting co-repressor CIR N-terminal domain-containing protein</fullName>
    </recommendedName>
</protein>
<reference evidence="3" key="2">
    <citation type="submission" date="2023-05" db="EMBL/GenBank/DDBJ databases">
        <authorList>
            <person name="Fouks B."/>
        </authorList>
    </citation>
    <scope>NUCLEOTIDE SEQUENCE</scope>
    <source>
        <strain evidence="3">Stay&amp;Tobe</strain>
        <tissue evidence="3">Testes</tissue>
    </source>
</reference>
<dbReference type="PANTHER" id="PTHR13151">
    <property type="entry name" value="CBF1 INTERACTING COREPRESSOR CIR"/>
    <property type="match status" value="1"/>
</dbReference>
<organism evidence="3 4">
    <name type="scientific">Diploptera punctata</name>
    <name type="common">Pacific beetle cockroach</name>
    <dbReference type="NCBI Taxonomy" id="6984"/>
    <lineage>
        <taxon>Eukaryota</taxon>
        <taxon>Metazoa</taxon>
        <taxon>Ecdysozoa</taxon>
        <taxon>Arthropoda</taxon>
        <taxon>Hexapoda</taxon>
        <taxon>Insecta</taxon>
        <taxon>Pterygota</taxon>
        <taxon>Neoptera</taxon>
        <taxon>Polyneoptera</taxon>
        <taxon>Dictyoptera</taxon>
        <taxon>Blattodea</taxon>
        <taxon>Blaberoidea</taxon>
        <taxon>Blaberidae</taxon>
        <taxon>Diplopterinae</taxon>
        <taxon>Diploptera</taxon>
    </lineage>
</organism>
<name>A0AAD8EDN4_DIPPU</name>
<dbReference type="SMART" id="SM01083">
    <property type="entry name" value="Cir_N"/>
    <property type="match status" value="1"/>
</dbReference>
<evidence type="ECO:0000256" key="1">
    <source>
        <dbReference type="SAM" id="MobiDB-lite"/>
    </source>
</evidence>
<feature type="compositionally biased region" description="Basic and acidic residues" evidence="1">
    <location>
        <begin position="371"/>
        <end position="397"/>
    </location>
</feature>